<reference evidence="1 2" key="1">
    <citation type="submission" date="2017-03" db="EMBL/GenBank/DDBJ databases">
        <title>Draft genome sequence of Streptomyces scabrisporus NF3, endophyte isolated from Amphipterygium adstringens.</title>
        <authorList>
            <person name="Vazquez M."/>
            <person name="Ceapa C.D."/>
            <person name="Rodriguez Luna D."/>
            <person name="Sanchez Esquivel S."/>
        </authorList>
    </citation>
    <scope>NUCLEOTIDE SEQUENCE [LARGE SCALE GENOMIC DNA]</scope>
    <source>
        <strain evidence="1 2">NF3</strain>
    </source>
</reference>
<sequence length="59" mass="6160">MADETGVEDILKSVYNVIGETMGRAEQTMDVVGSTLRLGDYVPGLSTAAKLTKGIATGK</sequence>
<gene>
    <name evidence="1" type="ORF">B4N89_44495</name>
</gene>
<dbReference type="AlphaFoldDB" id="A0A1T3NLE5"/>
<protein>
    <submittedName>
        <fullName evidence="1">Uncharacterized protein</fullName>
    </submittedName>
</protein>
<dbReference type="RefSeq" id="WP_078982305.1">
    <property type="nucleotide sequence ID" value="NZ_MWQN01000004.1"/>
</dbReference>
<dbReference type="Proteomes" id="UP000190037">
    <property type="component" value="Unassembled WGS sequence"/>
</dbReference>
<dbReference type="OrthoDB" id="4350880at2"/>
<accession>A0A1T3NLE5</accession>
<keyword evidence="2" id="KW-1185">Reference proteome</keyword>
<comment type="caution">
    <text evidence="1">The sequence shown here is derived from an EMBL/GenBank/DDBJ whole genome shotgun (WGS) entry which is preliminary data.</text>
</comment>
<organism evidence="1 2">
    <name type="scientific">Embleya scabrispora</name>
    <dbReference type="NCBI Taxonomy" id="159449"/>
    <lineage>
        <taxon>Bacteria</taxon>
        <taxon>Bacillati</taxon>
        <taxon>Actinomycetota</taxon>
        <taxon>Actinomycetes</taxon>
        <taxon>Kitasatosporales</taxon>
        <taxon>Streptomycetaceae</taxon>
        <taxon>Embleya</taxon>
    </lineage>
</organism>
<evidence type="ECO:0000313" key="1">
    <source>
        <dbReference type="EMBL" id="OPC77550.1"/>
    </source>
</evidence>
<dbReference type="STRING" id="159449.B4N89_44495"/>
<proteinExistence type="predicted"/>
<name>A0A1T3NLE5_9ACTN</name>
<dbReference type="EMBL" id="MWQN01000004">
    <property type="protein sequence ID" value="OPC77550.1"/>
    <property type="molecule type" value="Genomic_DNA"/>
</dbReference>
<evidence type="ECO:0000313" key="2">
    <source>
        <dbReference type="Proteomes" id="UP000190037"/>
    </source>
</evidence>